<dbReference type="RefSeq" id="WP_048356385.1">
    <property type="nucleotide sequence ID" value="NZ_JAQCPU010000009.1"/>
</dbReference>
<dbReference type="Proteomes" id="UP000036168">
    <property type="component" value="Unassembled WGS sequence"/>
</dbReference>
<evidence type="ECO:0000313" key="2">
    <source>
        <dbReference type="EMBL" id="MEC0483430.1"/>
    </source>
</evidence>
<reference evidence="2 4" key="3">
    <citation type="submission" date="2023-03" db="EMBL/GenBank/DDBJ databases">
        <title>Agriculturally important microbes genome sequencing.</title>
        <authorList>
            <person name="Dunlap C."/>
        </authorList>
    </citation>
    <scope>NUCLEOTIDE SEQUENCE [LARGE SCALE GENOMIC DNA]</scope>
    <source>
        <strain evidence="2 4">CBP-3203</strain>
    </source>
</reference>
<sequence length="410" mass="48354">MTKVKVIDSIMGSGKTTYVINMMNNSSEDEHFIFITPYLDEVARIKKSCTNRKFYEPKVHSEEGETVYKLDSLHKYLAENRDIVTTHALFSMANETTKELIYSGNYTLILDEAMEVVKKLNISKDDLDMLFKNKWIINNNGQIVWNAEHEEKLNREYKGEFQNLKQLALSRNLILHNDSVLFWQFPADIFKQFKQVYNLTYLFDAQIQKYYYDLNNIQYSLYTVINDGNEYKLINYNKDNDKKIKADLKDKIKIYEGQLNKIGDDKYALSKNWFERRSALHKRLKNNILNYYQNIIKSKSKDNLWTTFKTHKSKLSGKGYTKGFLPCNTKATNEYSHKKTLVYSINRFVNPAIDDYFRSKGILINQDIYALSEMIQWIWRSAIRNGGTINIYVPSARMRGLLKSWLENKI</sequence>
<dbReference type="AlphaFoldDB" id="A0A0T6BMD4"/>
<dbReference type="OrthoDB" id="1898893at2"/>
<reference evidence="1 3" key="1">
    <citation type="journal article" date="2015" name="Int. J. Syst. Evol. Microbiol.">
        <title>Bacillus glycinifermentans sp. nov., isolated from fermented soybean paste.</title>
        <authorList>
            <person name="Kim S.J."/>
            <person name="Dunlap C.A."/>
            <person name="Kwon S.W."/>
            <person name="Rooney A.P."/>
        </authorList>
    </citation>
    <scope>NUCLEOTIDE SEQUENCE [LARGE SCALE GENOMIC DNA]</scope>
    <source>
        <strain evidence="1 3">GO-13</strain>
    </source>
</reference>
<organism evidence="1 3">
    <name type="scientific">Bacillus glycinifermentans</name>
    <dbReference type="NCBI Taxonomy" id="1664069"/>
    <lineage>
        <taxon>Bacteria</taxon>
        <taxon>Bacillati</taxon>
        <taxon>Bacillota</taxon>
        <taxon>Bacilli</taxon>
        <taxon>Bacillales</taxon>
        <taxon>Bacillaceae</taxon>
        <taxon>Bacillus</taxon>
    </lineage>
</organism>
<proteinExistence type="predicted"/>
<dbReference type="EMBL" id="LECW02000030">
    <property type="protein sequence ID" value="KRT92700.1"/>
    <property type="molecule type" value="Genomic_DNA"/>
</dbReference>
<gene>
    <name evidence="1" type="ORF">AB447_222220</name>
    <name evidence="2" type="ORF">P8828_00960</name>
</gene>
<keyword evidence="4" id="KW-1185">Reference proteome</keyword>
<accession>A0A0T6BMD4</accession>
<reference evidence="1" key="2">
    <citation type="submission" date="2015-10" db="EMBL/GenBank/DDBJ databases">
        <authorList>
            <person name="Gilbert D.G."/>
        </authorList>
    </citation>
    <scope>NUCLEOTIDE SEQUENCE</scope>
    <source>
        <strain evidence="1">GO-13</strain>
    </source>
</reference>
<comment type="caution">
    <text evidence="1">The sequence shown here is derived from an EMBL/GenBank/DDBJ whole genome shotgun (WGS) entry which is preliminary data.</text>
</comment>
<evidence type="ECO:0000313" key="3">
    <source>
        <dbReference type="Proteomes" id="UP000036168"/>
    </source>
</evidence>
<protein>
    <submittedName>
        <fullName evidence="1">Uncharacterized protein</fullName>
    </submittedName>
</protein>
<name>A0A0T6BMD4_9BACI</name>
<dbReference type="EMBL" id="JARRTL010000004">
    <property type="protein sequence ID" value="MEC0483430.1"/>
    <property type="molecule type" value="Genomic_DNA"/>
</dbReference>
<evidence type="ECO:0000313" key="1">
    <source>
        <dbReference type="EMBL" id="KRT92700.1"/>
    </source>
</evidence>
<evidence type="ECO:0000313" key="4">
    <source>
        <dbReference type="Proteomes" id="UP001341297"/>
    </source>
</evidence>
<dbReference type="STRING" id="1664069.BGLY_1974"/>
<dbReference type="Proteomes" id="UP001341297">
    <property type="component" value="Unassembled WGS sequence"/>
</dbReference>